<evidence type="ECO:0008006" key="3">
    <source>
        <dbReference type="Google" id="ProtNLM"/>
    </source>
</evidence>
<dbReference type="Pfam" id="PF00836">
    <property type="entry name" value="Stathmin"/>
    <property type="match status" value="1"/>
</dbReference>
<dbReference type="SUPFAM" id="SSF101494">
    <property type="entry name" value="Stathmin"/>
    <property type="match status" value="1"/>
</dbReference>
<dbReference type="GO" id="GO:0031110">
    <property type="term" value="P:regulation of microtubule polymerization or depolymerization"/>
    <property type="evidence" value="ECO:0007669"/>
    <property type="project" value="InterPro"/>
</dbReference>
<dbReference type="GO" id="GO:0031175">
    <property type="term" value="P:neuron projection development"/>
    <property type="evidence" value="ECO:0007669"/>
    <property type="project" value="TreeGrafter"/>
</dbReference>
<dbReference type="EMBL" id="CAQQ02175758">
    <property type="status" value="NOT_ANNOTATED_CDS"/>
    <property type="molecule type" value="Genomic_DNA"/>
</dbReference>
<evidence type="ECO:0000313" key="1">
    <source>
        <dbReference type="EnsemblMetazoa" id="MESCA008558-PA"/>
    </source>
</evidence>
<dbReference type="PANTHER" id="PTHR10104:SF1">
    <property type="entry name" value="STATHMIN, ISOFORM D"/>
    <property type="match status" value="1"/>
</dbReference>
<accession>T1GXK5</accession>
<name>T1GXK5_MEGSC</name>
<reference evidence="2" key="1">
    <citation type="submission" date="2013-02" db="EMBL/GenBank/DDBJ databases">
        <authorList>
            <person name="Hughes D."/>
        </authorList>
    </citation>
    <scope>NUCLEOTIDE SEQUENCE</scope>
    <source>
        <strain>Durham</strain>
        <strain evidence="2">NC isolate 2 -- Noor lab</strain>
    </source>
</reference>
<dbReference type="STRING" id="36166.T1GXK5"/>
<proteinExistence type="predicted"/>
<reference evidence="1" key="2">
    <citation type="submission" date="2015-06" db="UniProtKB">
        <authorList>
            <consortium name="EnsemblMetazoa"/>
        </authorList>
    </citation>
    <scope>IDENTIFICATION</scope>
</reference>
<dbReference type="HOGENOM" id="CLU_2375172_0_0_1"/>
<sequence length="95" mass="10636">MLINLVKHTFMRCFCHSCKAPILPAATEIRCQEKSKGGLSYEVVLSKNGVSNVIVPKRPAVLDKNISSQEIDRKLRAAEERRLVSSRHTIISNGF</sequence>
<dbReference type="InterPro" id="IPR036002">
    <property type="entry name" value="Stathmin_sf"/>
</dbReference>
<protein>
    <recommendedName>
        <fullName evidence="3">Stathmin</fullName>
    </recommendedName>
</protein>
<keyword evidence="2" id="KW-1185">Reference proteome</keyword>
<dbReference type="PANTHER" id="PTHR10104">
    <property type="entry name" value="STATHMIN"/>
    <property type="match status" value="1"/>
</dbReference>
<dbReference type="PROSITE" id="PS51663">
    <property type="entry name" value="STATHMIN_3"/>
    <property type="match status" value="1"/>
</dbReference>
<dbReference type="GO" id="GO:0043005">
    <property type="term" value="C:neuron projection"/>
    <property type="evidence" value="ECO:0007669"/>
    <property type="project" value="TreeGrafter"/>
</dbReference>
<dbReference type="GO" id="GO:0007019">
    <property type="term" value="P:microtubule depolymerization"/>
    <property type="evidence" value="ECO:0007669"/>
    <property type="project" value="TreeGrafter"/>
</dbReference>
<dbReference type="EnsemblMetazoa" id="MESCA008558-RA">
    <property type="protein sequence ID" value="MESCA008558-PA"/>
    <property type="gene ID" value="MESCA008558"/>
</dbReference>
<dbReference type="GO" id="GO:0015631">
    <property type="term" value="F:tubulin binding"/>
    <property type="evidence" value="ECO:0007669"/>
    <property type="project" value="TreeGrafter"/>
</dbReference>
<evidence type="ECO:0000313" key="2">
    <source>
        <dbReference type="Proteomes" id="UP000015102"/>
    </source>
</evidence>
<organism evidence="1 2">
    <name type="scientific">Megaselia scalaris</name>
    <name type="common">Humpbacked fly</name>
    <name type="synonym">Phora scalaris</name>
    <dbReference type="NCBI Taxonomy" id="36166"/>
    <lineage>
        <taxon>Eukaryota</taxon>
        <taxon>Metazoa</taxon>
        <taxon>Ecdysozoa</taxon>
        <taxon>Arthropoda</taxon>
        <taxon>Hexapoda</taxon>
        <taxon>Insecta</taxon>
        <taxon>Pterygota</taxon>
        <taxon>Neoptera</taxon>
        <taxon>Endopterygota</taxon>
        <taxon>Diptera</taxon>
        <taxon>Brachycera</taxon>
        <taxon>Muscomorpha</taxon>
        <taxon>Platypezoidea</taxon>
        <taxon>Phoridae</taxon>
        <taxon>Megaseliini</taxon>
        <taxon>Megaselia</taxon>
    </lineage>
</organism>
<dbReference type="GO" id="GO:0005737">
    <property type="term" value="C:cytoplasm"/>
    <property type="evidence" value="ECO:0007669"/>
    <property type="project" value="TreeGrafter"/>
</dbReference>
<dbReference type="AlphaFoldDB" id="T1GXK5"/>
<dbReference type="Proteomes" id="UP000015102">
    <property type="component" value="Unassembled WGS sequence"/>
</dbReference>
<dbReference type="InterPro" id="IPR000956">
    <property type="entry name" value="Stathmin_fam"/>
</dbReference>